<organism evidence="1 2">
    <name type="scientific">Mesoterricola sediminis</name>
    <dbReference type="NCBI Taxonomy" id="2927980"/>
    <lineage>
        <taxon>Bacteria</taxon>
        <taxon>Pseudomonadati</taxon>
        <taxon>Acidobacteriota</taxon>
        <taxon>Holophagae</taxon>
        <taxon>Holophagales</taxon>
        <taxon>Holophagaceae</taxon>
        <taxon>Mesoterricola</taxon>
    </lineage>
</organism>
<dbReference type="KEGG" id="msea:METESE_00200"/>
<name>A0AA48GVY3_9BACT</name>
<protein>
    <recommendedName>
        <fullName evidence="3">TonB C-terminal domain-containing protein</fullName>
    </recommendedName>
</protein>
<dbReference type="SUPFAM" id="SSF74653">
    <property type="entry name" value="TolA/TonB C-terminal domain"/>
    <property type="match status" value="1"/>
</dbReference>
<keyword evidence="2" id="KW-1185">Reference proteome</keyword>
<evidence type="ECO:0000313" key="1">
    <source>
        <dbReference type="EMBL" id="BDU75062.1"/>
    </source>
</evidence>
<reference evidence="1" key="1">
    <citation type="journal article" date="2023" name="Int. J. Syst. Evol. Microbiol.">
        <title>Mesoterricola silvestris gen. nov., sp. nov., Mesoterricola sediminis sp. nov., Geothrix oryzae sp. nov., Geothrix edaphica sp. nov., Geothrix rubra sp. nov., and Geothrix limicola sp. nov., six novel members of Acidobacteriota isolated from soils.</title>
        <authorList>
            <person name="Itoh H."/>
            <person name="Sugisawa Y."/>
            <person name="Mise K."/>
            <person name="Xu Z."/>
            <person name="Kuniyasu M."/>
            <person name="Ushijima N."/>
            <person name="Kawano K."/>
            <person name="Kobayashi E."/>
            <person name="Shiratori Y."/>
            <person name="Masuda Y."/>
            <person name="Senoo K."/>
        </authorList>
    </citation>
    <scope>NUCLEOTIDE SEQUENCE</scope>
    <source>
        <strain evidence="1">W786</strain>
    </source>
</reference>
<evidence type="ECO:0008006" key="3">
    <source>
        <dbReference type="Google" id="ProtNLM"/>
    </source>
</evidence>
<dbReference type="AlphaFoldDB" id="A0AA48GVY3"/>
<gene>
    <name evidence="1" type="ORF">METESE_00200</name>
</gene>
<accession>A0AA48GVY3</accession>
<evidence type="ECO:0000313" key="2">
    <source>
        <dbReference type="Proteomes" id="UP001228113"/>
    </source>
</evidence>
<dbReference type="Proteomes" id="UP001228113">
    <property type="component" value="Chromosome"/>
</dbReference>
<sequence>MSRLRSIYRVLLVLLLVPTAFFVKATPPLNSSDQVPSKLYFYSPDKTTGLRVSYNARKDMETPWRGRFFQKRWWGKRLLGESDFSIRRLPAQLLVSNTGRYAAAIGMRNYELRDEFEIAIYRNDGVMIKWNYLTNILPRAELGYYPKWTHAPYWTASINEGPQELLLTPHGQLRPEIQPGTECPPLRIDLATGAVLTPHDELVPWFQSRYAFMVVPEEPAIKPTSFKHQECATGSETVDFESLPTISLQTVLDRRSLINLPPYPPLAKVARIVGLLSIEVAITNSGKVRCARYISGPPQLAISVLKSALMWEFKPDQCPGAPPMVRGMISVRGHFEIGEQSP</sequence>
<dbReference type="EMBL" id="AP027081">
    <property type="protein sequence ID" value="BDU75062.1"/>
    <property type="molecule type" value="Genomic_DNA"/>
</dbReference>
<proteinExistence type="predicted"/>